<organism evidence="1 2">
    <name type="scientific">Streptomyces caniferus</name>
    <dbReference type="NCBI Taxonomy" id="285557"/>
    <lineage>
        <taxon>Bacteria</taxon>
        <taxon>Bacillati</taxon>
        <taxon>Actinomycetota</taxon>
        <taxon>Actinomycetes</taxon>
        <taxon>Kitasatosporales</taxon>
        <taxon>Streptomycetaceae</taxon>
        <taxon>Streptomyces</taxon>
    </lineage>
</organism>
<dbReference type="EMBL" id="BLIN01000003">
    <property type="protein sequence ID" value="GFE05573.1"/>
    <property type="molecule type" value="Genomic_DNA"/>
</dbReference>
<evidence type="ECO:0000313" key="1">
    <source>
        <dbReference type="EMBL" id="GFE05573.1"/>
    </source>
</evidence>
<protein>
    <submittedName>
        <fullName evidence="1">Uncharacterized protein</fullName>
    </submittedName>
</protein>
<dbReference type="AlphaFoldDB" id="A0A640S286"/>
<name>A0A640S286_9ACTN</name>
<reference evidence="1 2" key="1">
    <citation type="submission" date="2019-12" db="EMBL/GenBank/DDBJ databases">
        <title>Whole genome shotgun sequence of Streptomyces caniferus NBRC 15389.</title>
        <authorList>
            <person name="Ichikawa N."/>
            <person name="Kimura A."/>
            <person name="Kitahashi Y."/>
            <person name="Komaki H."/>
            <person name="Tamura T."/>
        </authorList>
    </citation>
    <scope>NUCLEOTIDE SEQUENCE [LARGE SCALE GENOMIC DNA]</scope>
    <source>
        <strain evidence="1 2">NBRC 15389</strain>
    </source>
</reference>
<sequence length="105" mass="11158">MCLRAHKASLGDEMAGLGCRDGRATWCRIGRADSGVLGEALCPGLMCGRCPVRVGEWARAGGVLVSSSQAEGSWGLGWFCGGVVWCSSAARPDCWVGIWRTHSMR</sequence>
<evidence type="ECO:0000313" key="2">
    <source>
        <dbReference type="Proteomes" id="UP000435837"/>
    </source>
</evidence>
<proteinExistence type="predicted"/>
<gene>
    <name evidence="1" type="ORF">Scani_18410</name>
</gene>
<accession>A0A640S286</accession>
<comment type="caution">
    <text evidence="1">The sequence shown here is derived from an EMBL/GenBank/DDBJ whole genome shotgun (WGS) entry which is preliminary data.</text>
</comment>
<dbReference type="Proteomes" id="UP000435837">
    <property type="component" value="Unassembled WGS sequence"/>
</dbReference>